<sequence length="363" mass="39476">MYKILALSVAAAMTSSFVNAEVTISGSVRTAFEYISPDQVGVKAGATGVKSGTNQFNIADQGSRIRVAGKDKLDFGGELVWVLENRFYVGDPYAKASSAVWGSRDTYVGYKGDFGFARFGKMDNAYKNIYKNMSPTLDGNINDSSSYMGSSQMLRRLGNRDASVIYYETPNFSGFNAHGSYTIGEKTDKFDASTYQIGGSWSDKMFNIGAVYSMSMDQSSDYKSSKITLKGTSDGSSVSGFMVGANAKYMDFGLGLTYENVTRDDGKKARDQDSYAIAASYKFDKFNFLATYVTVNDVDTLADSGGEQISFGATYNLSKKSRIYATYTMLDNDKNASFVTESGFSVNNGQSADILSVGVRTDF</sequence>
<keyword evidence="14" id="KW-1185">Reference proteome</keyword>
<dbReference type="EMBL" id="CP081150">
    <property type="protein sequence ID" value="QZA76870.1"/>
    <property type="molecule type" value="Genomic_DNA"/>
</dbReference>
<protein>
    <submittedName>
        <fullName evidence="13">Porin</fullName>
    </submittedName>
</protein>
<keyword evidence="4" id="KW-1134">Transmembrane beta strand</keyword>
<gene>
    <name evidence="13" type="ORF">K4H28_11140</name>
</gene>
<keyword evidence="5" id="KW-0812">Transmembrane</keyword>
<accession>A0ABX8Z3D2</accession>
<evidence type="ECO:0000256" key="10">
    <source>
        <dbReference type="ARBA" id="ARBA00023237"/>
    </source>
</evidence>
<keyword evidence="8" id="KW-0626">Porin</keyword>
<keyword evidence="10" id="KW-0998">Cell outer membrane</keyword>
<evidence type="ECO:0000256" key="1">
    <source>
        <dbReference type="ARBA" id="ARBA00004571"/>
    </source>
</evidence>
<dbReference type="InterPro" id="IPR023614">
    <property type="entry name" value="Porin_dom_sf"/>
</dbReference>
<evidence type="ECO:0000256" key="2">
    <source>
        <dbReference type="ARBA" id="ARBA00011233"/>
    </source>
</evidence>
<evidence type="ECO:0000313" key="13">
    <source>
        <dbReference type="EMBL" id="QZA76870.1"/>
    </source>
</evidence>
<feature type="signal peptide" evidence="11">
    <location>
        <begin position="1"/>
        <end position="20"/>
    </location>
</feature>
<evidence type="ECO:0000256" key="7">
    <source>
        <dbReference type="ARBA" id="ARBA00023065"/>
    </source>
</evidence>
<dbReference type="Pfam" id="PF13609">
    <property type="entry name" value="Porin_4"/>
    <property type="match status" value="1"/>
</dbReference>
<feature type="chain" id="PRO_5046248623" evidence="11">
    <location>
        <begin position="21"/>
        <end position="363"/>
    </location>
</feature>
<dbReference type="PRINTS" id="PR00182">
    <property type="entry name" value="ECOLNEIPORIN"/>
</dbReference>
<dbReference type="InterPro" id="IPR001702">
    <property type="entry name" value="Porin_Gram-ve"/>
</dbReference>
<comment type="subcellular location">
    <subcellularLocation>
        <location evidence="1">Cell outer membrane</location>
        <topology evidence="1">Multi-pass membrane protein</topology>
    </subcellularLocation>
</comment>
<dbReference type="RefSeq" id="WP_221005271.1">
    <property type="nucleotide sequence ID" value="NZ_CP081150.1"/>
</dbReference>
<dbReference type="Gene3D" id="2.40.160.10">
    <property type="entry name" value="Porin"/>
    <property type="match status" value="1"/>
</dbReference>
<evidence type="ECO:0000313" key="14">
    <source>
        <dbReference type="Proteomes" id="UP000825679"/>
    </source>
</evidence>
<keyword evidence="9" id="KW-0472">Membrane</keyword>
<dbReference type="Proteomes" id="UP000825679">
    <property type="component" value="Chromosome"/>
</dbReference>
<keyword evidence="7" id="KW-0406">Ion transport</keyword>
<dbReference type="PANTHER" id="PTHR34501">
    <property type="entry name" value="PROTEIN YDDL-RELATED"/>
    <property type="match status" value="1"/>
</dbReference>
<reference evidence="13 14" key="1">
    <citation type="submission" date="2021-08" db="EMBL/GenBank/DDBJ databases">
        <title>complete genome sequencing of Deefgea sp. D25.</title>
        <authorList>
            <person name="Bae J.-W."/>
            <person name="Gim D.-H."/>
        </authorList>
    </citation>
    <scope>NUCLEOTIDE SEQUENCE [LARGE SCALE GENOMIC DNA]</scope>
    <source>
        <strain evidence="13 14">D25</strain>
    </source>
</reference>
<evidence type="ECO:0000256" key="3">
    <source>
        <dbReference type="ARBA" id="ARBA00022448"/>
    </source>
</evidence>
<dbReference type="CDD" id="cd00342">
    <property type="entry name" value="gram_neg_porins"/>
    <property type="match status" value="1"/>
</dbReference>
<evidence type="ECO:0000256" key="6">
    <source>
        <dbReference type="ARBA" id="ARBA00022729"/>
    </source>
</evidence>
<dbReference type="InterPro" id="IPR033900">
    <property type="entry name" value="Gram_neg_porin_domain"/>
</dbReference>
<evidence type="ECO:0000256" key="4">
    <source>
        <dbReference type="ARBA" id="ARBA00022452"/>
    </source>
</evidence>
<evidence type="ECO:0000256" key="8">
    <source>
        <dbReference type="ARBA" id="ARBA00023114"/>
    </source>
</evidence>
<name>A0ABX8Z3D2_9NEIS</name>
<dbReference type="SUPFAM" id="SSF56935">
    <property type="entry name" value="Porins"/>
    <property type="match status" value="1"/>
</dbReference>
<keyword evidence="3" id="KW-0813">Transport</keyword>
<feature type="domain" description="Porin" evidence="12">
    <location>
        <begin position="9"/>
        <end position="334"/>
    </location>
</feature>
<evidence type="ECO:0000256" key="11">
    <source>
        <dbReference type="SAM" id="SignalP"/>
    </source>
</evidence>
<keyword evidence="6 11" id="KW-0732">Signal</keyword>
<dbReference type="PANTHER" id="PTHR34501:SF9">
    <property type="entry name" value="MAJOR OUTER MEMBRANE PROTEIN P.IA"/>
    <property type="match status" value="1"/>
</dbReference>
<evidence type="ECO:0000256" key="9">
    <source>
        <dbReference type="ARBA" id="ARBA00023136"/>
    </source>
</evidence>
<proteinExistence type="predicted"/>
<comment type="subunit">
    <text evidence="2">Homotrimer.</text>
</comment>
<dbReference type="InterPro" id="IPR050298">
    <property type="entry name" value="Gram-neg_bact_OMP"/>
</dbReference>
<evidence type="ECO:0000256" key="5">
    <source>
        <dbReference type="ARBA" id="ARBA00022692"/>
    </source>
</evidence>
<evidence type="ECO:0000259" key="12">
    <source>
        <dbReference type="Pfam" id="PF13609"/>
    </source>
</evidence>
<organism evidence="13 14">
    <name type="scientific">Deefgea tanakiae</name>
    <dbReference type="NCBI Taxonomy" id="2865840"/>
    <lineage>
        <taxon>Bacteria</taxon>
        <taxon>Pseudomonadati</taxon>
        <taxon>Pseudomonadota</taxon>
        <taxon>Betaproteobacteria</taxon>
        <taxon>Neisseriales</taxon>
        <taxon>Chitinibacteraceae</taxon>
        <taxon>Deefgea</taxon>
    </lineage>
</organism>